<comment type="caution">
    <text evidence="1">The sequence shown here is derived from an EMBL/GenBank/DDBJ whole genome shotgun (WGS) entry which is preliminary data.</text>
</comment>
<evidence type="ECO:0000313" key="1">
    <source>
        <dbReference type="EMBL" id="GLF98736.1"/>
    </source>
</evidence>
<feature type="non-terminal residue" evidence="1">
    <location>
        <position position="1"/>
    </location>
</feature>
<dbReference type="EMBL" id="BSBI01000015">
    <property type="protein sequence ID" value="GLF98736.1"/>
    <property type="molecule type" value="Genomic_DNA"/>
</dbReference>
<accession>A0ABQ5P8Z7</accession>
<reference evidence="1 2" key="1">
    <citation type="submission" date="2022-10" db="EMBL/GenBank/DDBJ databases">
        <title>Draft genome sequence of Streptomyces sp. YSPA8.</title>
        <authorList>
            <person name="Moriuchi R."/>
            <person name="Dohra H."/>
            <person name="Yamamura H."/>
            <person name="Kodani S."/>
        </authorList>
    </citation>
    <scope>NUCLEOTIDE SEQUENCE [LARGE SCALE GENOMIC DNA]</scope>
    <source>
        <strain evidence="1 2">YSPA8</strain>
    </source>
</reference>
<dbReference type="Proteomes" id="UP001291653">
    <property type="component" value="Unassembled WGS sequence"/>
</dbReference>
<protein>
    <submittedName>
        <fullName evidence="1">Uncharacterized protein</fullName>
    </submittedName>
</protein>
<evidence type="ECO:0000313" key="2">
    <source>
        <dbReference type="Proteomes" id="UP001291653"/>
    </source>
</evidence>
<keyword evidence="2" id="KW-1185">Reference proteome</keyword>
<sequence length="58" mass="6540">RALPFGFSFFLLAFRRFQLYQILFPPPGHPGFGLSDPAASWTGLLPFGCSDFIRSFRA</sequence>
<organism evidence="1 2">
    <name type="scientific">Streptomyces yaizuensis</name>
    <dbReference type="NCBI Taxonomy" id="2989713"/>
    <lineage>
        <taxon>Bacteria</taxon>
        <taxon>Bacillati</taxon>
        <taxon>Actinomycetota</taxon>
        <taxon>Actinomycetes</taxon>
        <taxon>Kitasatosporales</taxon>
        <taxon>Streptomycetaceae</taxon>
        <taxon>Streptomyces</taxon>
    </lineage>
</organism>
<proteinExistence type="predicted"/>
<gene>
    <name evidence="1" type="ORF">SYYSPA8_30585</name>
</gene>
<name>A0ABQ5P8Z7_9ACTN</name>